<accession>A0ABR3FQH4</accession>
<evidence type="ECO:0000313" key="2">
    <source>
        <dbReference type="Proteomes" id="UP001465976"/>
    </source>
</evidence>
<proteinExistence type="predicted"/>
<gene>
    <name evidence="1" type="ORF">V5O48_004296</name>
</gene>
<comment type="caution">
    <text evidence="1">The sequence shown here is derived from an EMBL/GenBank/DDBJ whole genome shotgun (WGS) entry which is preliminary data.</text>
</comment>
<organism evidence="1 2">
    <name type="scientific">Marasmius crinis-equi</name>
    <dbReference type="NCBI Taxonomy" id="585013"/>
    <lineage>
        <taxon>Eukaryota</taxon>
        <taxon>Fungi</taxon>
        <taxon>Dikarya</taxon>
        <taxon>Basidiomycota</taxon>
        <taxon>Agaricomycotina</taxon>
        <taxon>Agaricomycetes</taxon>
        <taxon>Agaricomycetidae</taxon>
        <taxon>Agaricales</taxon>
        <taxon>Marasmiineae</taxon>
        <taxon>Marasmiaceae</taxon>
        <taxon>Marasmius</taxon>
    </lineage>
</organism>
<keyword evidence="2" id="KW-1185">Reference proteome</keyword>
<dbReference type="EMBL" id="JBAHYK010000142">
    <property type="protein sequence ID" value="KAL0577692.1"/>
    <property type="molecule type" value="Genomic_DNA"/>
</dbReference>
<dbReference type="Proteomes" id="UP001465976">
    <property type="component" value="Unassembled WGS sequence"/>
</dbReference>
<protein>
    <submittedName>
        <fullName evidence="1">Uncharacterized protein</fullName>
    </submittedName>
</protein>
<evidence type="ECO:0000313" key="1">
    <source>
        <dbReference type="EMBL" id="KAL0577692.1"/>
    </source>
</evidence>
<name>A0ABR3FQH4_9AGAR</name>
<reference evidence="1 2" key="1">
    <citation type="submission" date="2024-02" db="EMBL/GenBank/DDBJ databases">
        <title>A draft genome for the cacao thread blight pathogen Marasmius crinis-equi.</title>
        <authorList>
            <person name="Cohen S.P."/>
            <person name="Baruah I.K."/>
            <person name="Amoako-Attah I."/>
            <person name="Bukari Y."/>
            <person name="Meinhardt L.W."/>
            <person name="Bailey B.A."/>
        </authorList>
    </citation>
    <scope>NUCLEOTIDE SEQUENCE [LARGE SCALE GENOMIC DNA]</scope>
    <source>
        <strain evidence="1 2">GH-76</strain>
    </source>
</reference>
<sequence>MDTSSTAVVASIVSSLGGPRISPGDLEWVLEIEGGRKLTDWLASQLCTVQNNEGDETDEMVRIRAALSSIALEDEEVVRCGLKPEDPTEHPNWEPVPATYLTPSRQREYLTYLDNAAYTTENEVDLLNKRIKQTQIVSAQLFRSTKQIKAELEHARSETSEIHERLAELSLETDLVISTAKLHYEDLLGSLADLDNSSQGLSRLVLLAPSSYPDTLNKARVLQAGISSQRTKVIDKLKHGIDAIAKTKSTCIPSIEEVEVEARRLTDALLDFHGSQDIQNAALAEQLFQLARIIDESDEEEDVYGVLRRPDLSNTAPTSPSTAVDDIVKELKTAWSQAQEVLIDGRITVLEKAIAELKVNVIPPSRELYNMLSEDAKYAKEVHSLVEMYNREMDGIRQDMLEAEKEVDSENSIGHQGLSPIEREIVELLKRTKDFRAPETGPLVLLDRQDVNSELGALGERRKSAEQREEHWVETLSLDLNVLQASHNSVLSATYARSPLNTSEPYSTASNVVKLRRVAREQSDQLVAIVQNLEKEVKTTVEGERSQKRLRSFVDQWIGVTHEGI</sequence>